<evidence type="ECO:0000256" key="1">
    <source>
        <dbReference type="ARBA" id="ARBA00001933"/>
    </source>
</evidence>
<accession>A0ABV9Y1V9</accession>
<comment type="caution">
    <text evidence="9">The sequence shown here is derived from an EMBL/GenBank/DDBJ whole genome shotgun (WGS) entry which is preliminary data.</text>
</comment>
<dbReference type="RefSeq" id="WP_344038144.1">
    <property type="nucleotide sequence ID" value="NZ_BAAAKE010000010.1"/>
</dbReference>
<dbReference type="GO" id="GO:0004587">
    <property type="term" value="F:ornithine aminotransferase activity"/>
    <property type="evidence" value="ECO:0007669"/>
    <property type="project" value="UniProtKB-EC"/>
</dbReference>
<dbReference type="PIRSF" id="PIRSF000521">
    <property type="entry name" value="Transaminase_4ab_Lys_Orn"/>
    <property type="match status" value="1"/>
</dbReference>
<keyword evidence="5 9" id="KW-0808">Transferase</keyword>
<evidence type="ECO:0000256" key="7">
    <source>
        <dbReference type="ARBA" id="ARBA00030587"/>
    </source>
</evidence>
<proteinExistence type="inferred from homology"/>
<dbReference type="Proteomes" id="UP001595833">
    <property type="component" value="Unassembled WGS sequence"/>
</dbReference>
<organism evidence="9 10">
    <name type="scientific">Saccharothrix xinjiangensis</name>
    <dbReference type="NCBI Taxonomy" id="204798"/>
    <lineage>
        <taxon>Bacteria</taxon>
        <taxon>Bacillati</taxon>
        <taxon>Actinomycetota</taxon>
        <taxon>Actinomycetes</taxon>
        <taxon>Pseudonocardiales</taxon>
        <taxon>Pseudonocardiaceae</taxon>
        <taxon>Saccharothrix</taxon>
    </lineage>
</organism>
<dbReference type="EC" id="2.6.1.13" evidence="3"/>
<dbReference type="InterPro" id="IPR005814">
    <property type="entry name" value="Aminotrans_3"/>
</dbReference>
<evidence type="ECO:0000256" key="2">
    <source>
        <dbReference type="ARBA" id="ARBA00004998"/>
    </source>
</evidence>
<dbReference type="PANTHER" id="PTHR11986">
    <property type="entry name" value="AMINOTRANSFERASE CLASS III"/>
    <property type="match status" value="1"/>
</dbReference>
<dbReference type="InterPro" id="IPR010164">
    <property type="entry name" value="Orn_aminotrans"/>
</dbReference>
<dbReference type="InterPro" id="IPR015422">
    <property type="entry name" value="PyrdxlP-dep_Trfase_small"/>
</dbReference>
<comment type="similarity">
    <text evidence="8">Belongs to the class-III pyridoxal-phosphate-dependent aminotransferase family.</text>
</comment>
<dbReference type="Gene3D" id="3.40.640.10">
    <property type="entry name" value="Type I PLP-dependent aspartate aminotransferase-like (Major domain)"/>
    <property type="match status" value="1"/>
</dbReference>
<dbReference type="CDD" id="cd00610">
    <property type="entry name" value="OAT_like"/>
    <property type="match status" value="1"/>
</dbReference>
<gene>
    <name evidence="9" type="primary">rocD</name>
    <name evidence="9" type="ORF">ACFPFM_17310</name>
</gene>
<dbReference type="EMBL" id="JBHSJB010000014">
    <property type="protein sequence ID" value="MFC5055510.1"/>
    <property type="molecule type" value="Genomic_DNA"/>
</dbReference>
<dbReference type="InterPro" id="IPR015421">
    <property type="entry name" value="PyrdxlP-dep_Trfase_major"/>
</dbReference>
<dbReference type="PROSITE" id="PS00600">
    <property type="entry name" value="AA_TRANSFER_CLASS_3"/>
    <property type="match status" value="1"/>
</dbReference>
<evidence type="ECO:0000256" key="6">
    <source>
        <dbReference type="ARBA" id="ARBA00022898"/>
    </source>
</evidence>
<evidence type="ECO:0000256" key="5">
    <source>
        <dbReference type="ARBA" id="ARBA00022679"/>
    </source>
</evidence>
<keyword evidence="10" id="KW-1185">Reference proteome</keyword>
<comment type="cofactor">
    <cofactor evidence="1">
        <name>pyridoxal 5'-phosphate</name>
        <dbReference type="ChEBI" id="CHEBI:597326"/>
    </cofactor>
</comment>
<dbReference type="NCBIfam" id="TIGR01885">
    <property type="entry name" value="Orn_aminotrans"/>
    <property type="match status" value="1"/>
</dbReference>
<dbReference type="InterPro" id="IPR015424">
    <property type="entry name" value="PyrdxlP-dep_Trfase"/>
</dbReference>
<keyword evidence="4 9" id="KW-0032">Aminotransferase</keyword>
<comment type="pathway">
    <text evidence="2">Amino-acid biosynthesis; L-proline biosynthesis; L-glutamate 5-semialdehyde from L-ornithine: step 1/1.</text>
</comment>
<evidence type="ECO:0000256" key="3">
    <source>
        <dbReference type="ARBA" id="ARBA00012924"/>
    </source>
</evidence>
<evidence type="ECO:0000313" key="9">
    <source>
        <dbReference type="EMBL" id="MFC5055510.1"/>
    </source>
</evidence>
<dbReference type="PANTHER" id="PTHR11986:SF18">
    <property type="entry name" value="ORNITHINE AMINOTRANSFERASE, MITOCHONDRIAL"/>
    <property type="match status" value="1"/>
</dbReference>
<dbReference type="InterPro" id="IPR050103">
    <property type="entry name" value="Class-III_PLP-dep_AT"/>
</dbReference>
<reference evidence="10" key="1">
    <citation type="journal article" date="2019" name="Int. J. Syst. Evol. Microbiol.">
        <title>The Global Catalogue of Microorganisms (GCM) 10K type strain sequencing project: providing services to taxonomists for standard genome sequencing and annotation.</title>
        <authorList>
            <consortium name="The Broad Institute Genomics Platform"/>
            <consortium name="The Broad Institute Genome Sequencing Center for Infectious Disease"/>
            <person name="Wu L."/>
            <person name="Ma J."/>
        </authorList>
    </citation>
    <scope>NUCLEOTIDE SEQUENCE [LARGE SCALE GENOMIC DNA]</scope>
    <source>
        <strain evidence="10">KCTC 12848</strain>
    </source>
</reference>
<evidence type="ECO:0000313" key="10">
    <source>
        <dbReference type="Proteomes" id="UP001595833"/>
    </source>
</evidence>
<name>A0ABV9Y1V9_9PSEU</name>
<dbReference type="Gene3D" id="3.90.1150.10">
    <property type="entry name" value="Aspartate Aminotransferase, domain 1"/>
    <property type="match status" value="1"/>
</dbReference>
<protein>
    <recommendedName>
        <fullName evidence="3">ornithine aminotransferase</fullName>
        <ecNumber evidence="3">2.6.1.13</ecNumber>
    </recommendedName>
    <alternativeName>
        <fullName evidence="7">Ornithine--oxo-acid aminotransferase</fullName>
    </alternativeName>
</protein>
<dbReference type="InterPro" id="IPR049704">
    <property type="entry name" value="Aminotrans_3_PPA_site"/>
</dbReference>
<dbReference type="Pfam" id="PF00202">
    <property type="entry name" value="Aminotran_3"/>
    <property type="match status" value="1"/>
</dbReference>
<sequence>MTATALPTAEQFIALDDEWSTHNYHPLPVVISHGEGAWVTDVEGRRYLDFLSGYSSLNFGHRHPELVAAAVGQLGRVTLTSRAFHHDQFGPFCRELAELTGTDVVLAMNSGAEAVESAIKVARKWAYRVKGVPAGAAEIVVAGSNFHGRTTTIVSFSTDEDARADFGPFTPGFKVVEYGSLDALRGAITERTAAVLLEPIQGEAGVVVPPAGYLAGVRALCDEQGVLMIADEIQSGLGRTGEVLALDHEGVRADLYTLGKALGGGILPVSAVVGSRAVLGVLRPGEHGSTFGGNPLACAVGRAVVRLLATGEFQQRSRELGAHLHARLGELVGHGVAEVRGRGLWAGVDIAPGGPRGREASEALARLGVLCKETRDTTLRVAPPLVVTRAELDRGVDALGEVLGTPR</sequence>
<dbReference type="SUPFAM" id="SSF53383">
    <property type="entry name" value="PLP-dependent transferases"/>
    <property type="match status" value="1"/>
</dbReference>
<keyword evidence="6 8" id="KW-0663">Pyridoxal phosphate</keyword>
<evidence type="ECO:0000256" key="8">
    <source>
        <dbReference type="RuleBase" id="RU003560"/>
    </source>
</evidence>
<evidence type="ECO:0000256" key="4">
    <source>
        <dbReference type="ARBA" id="ARBA00022576"/>
    </source>
</evidence>